<dbReference type="InterPro" id="IPR020556">
    <property type="entry name" value="Amidase_CS"/>
</dbReference>
<organism evidence="2 3">
    <name type="scientific">Cerasibacillus terrae</name>
    <dbReference type="NCBI Taxonomy" id="2498845"/>
    <lineage>
        <taxon>Bacteria</taxon>
        <taxon>Bacillati</taxon>
        <taxon>Bacillota</taxon>
        <taxon>Bacilli</taxon>
        <taxon>Bacillales</taxon>
        <taxon>Bacillaceae</taxon>
        <taxon>Cerasibacillus</taxon>
    </lineage>
</organism>
<accession>A0A5C8P384</accession>
<feature type="domain" description="Amidase" evidence="1">
    <location>
        <begin position="374"/>
        <end position="446"/>
    </location>
</feature>
<dbReference type="Pfam" id="PF01425">
    <property type="entry name" value="Amidase"/>
    <property type="match status" value="2"/>
</dbReference>
<evidence type="ECO:0000259" key="1">
    <source>
        <dbReference type="Pfam" id="PF01425"/>
    </source>
</evidence>
<dbReference type="PANTHER" id="PTHR43372">
    <property type="entry name" value="FATTY-ACID AMIDE HYDROLASE"/>
    <property type="match status" value="1"/>
</dbReference>
<dbReference type="Gene3D" id="3.90.1300.10">
    <property type="entry name" value="Amidase signature (AS) domain"/>
    <property type="match status" value="1"/>
</dbReference>
<protein>
    <submittedName>
        <fullName evidence="2">Amidase</fullName>
    </submittedName>
</protein>
<dbReference type="EMBL" id="VDUW01000001">
    <property type="protein sequence ID" value="TXL68100.1"/>
    <property type="molecule type" value="Genomic_DNA"/>
</dbReference>
<dbReference type="Proteomes" id="UP000321574">
    <property type="component" value="Unassembled WGS sequence"/>
</dbReference>
<proteinExistence type="predicted"/>
<sequence length="467" mass="51589">MDATSIAKEIRNGNLTSLEVTQAYITHIKRANPSLNTLVEDRFDEALAEAKEKDAQTGERGALHGVPISIKEAYDVSGMKTTGGLVKWKERIRNSDAAVVKKLKQAGAIILGKTNTPELCFCQETDNTLYGRTNNAWDKTRTAGGSSGGEGALLGVGGAALGIGSDIGGSIRFPSHFNGVIGFKSGKFQVSEQGHFPETTEPLQSRMLGLGPMGKSVCDMELMYNIIAENSVKEIEDQEIHDYTIEFLTDNQIYPLTYTTTSILKKVKDFLKGSFSVEQNTPPYFEESALLWQEIMSIGGGKSEINVAFPSGQGNVFLEYAKKKVIGKSQVHPYLSWALIGARLFKPSHKRQMVIRNILGEGDRRLDGYLNNRLLIFPVYHTAAPKHGKVYKEIFSIRKTFLKYMPYIAYANVWGLPALTIPVGTDKNNMPISIQIMSKNGNESAIIQLGKILEARFRGYIRSTLFD</sequence>
<dbReference type="GO" id="GO:0012505">
    <property type="term" value="C:endomembrane system"/>
    <property type="evidence" value="ECO:0007669"/>
    <property type="project" value="TreeGrafter"/>
</dbReference>
<feature type="domain" description="Amidase" evidence="1">
    <location>
        <begin position="19"/>
        <end position="246"/>
    </location>
</feature>
<gene>
    <name evidence="2" type="ORF">FHP05_00225</name>
</gene>
<dbReference type="PROSITE" id="PS00571">
    <property type="entry name" value="AMIDASES"/>
    <property type="match status" value="1"/>
</dbReference>
<dbReference type="PANTHER" id="PTHR43372:SF4">
    <property type="entry name" value="FATTY-ACID AMIDE HYDROLASE 2"/>
    <property type="match status" value="1"/>
</dbReference>
<dbReference type="SUPFAM" id="SSF75304">
    <property type="entry name" value="Amidase signature (AS) enzymes"/>
    <property type="match status" value="1"/>
</dbReference>
<comment type="caution">
    <text evidence="2">The sequence shown here is derived from an EMBL/GenBank/DDBJ whole genome shotgun (WGS) entry which is preliminary data.</text>
</comment>
<dbReference type="InterPro" id="IPR052739">
    <property type="entry name" value="FAAH2"/>
</dbReference>
<dbReference type="InterPro" id="IPR036928">
    <property type="entry name" value="AS_sf"/>
</dbReference>
<dbReference type="InterPro" id="IPR023631">
    <property type="entry name" value="Amidase_dom"/>
</dbReference>
<evidence type="ECO:0000313" key="2">
    <source>
        <dbReference type="EMBL" id="TXL68100.1"/>
    </source>
</evidence>
<dbReference type="OrthoDB" id="9811471at2"/>
<dbReference type="AlphaFoldDB" id="A0A5C8P384"/>
<evidence type="ECO:0000313" key="3">
    <source>
        <dbReference type="Proteomes" id="UP000321574"/>
    </source>
</evidence>
<reference evidence="2 3" key="1">
    <citation type="submission" date="2019-06" db="EMBL/GenBank/DDBJ databases">
        <title>Cerasibacillus sp. nov., isolated from maize field.</title>
        <authorList>
            <person name="Lin S.-Y."/>
            <person name="Tsai C.-F."/>
            <person name="Young C.-C."/>
        </authorList>
    </citation>
    <scope>NUCLEOTIDE SEQUENCE [LARGE SCALE GENOMIC DNA]</scope>
    <source>
        <strain evidence="2 3">CC-CFT480</strain>
    </source>
</reference>
<keyword evidence="3" id="KW-1185">Reference proteome</keyword>
<name>A0A5C8P384_9BACI</name>